<dbReference type="EMBL" id="JAVHJS010000003">
    <property type="protein sequence ID" value="KAK2864689.1"/>
    <property type="molecule type" value="Genomic_DNA"/>
</dbReference>
<reference evidence="1" key="1">
    <citation type="submission" date="2023-08" db="EMBL/GenBank/DDBJ databases">
        <title>Pelteobagrus vachellii genome.</title>
        <authorList>
            <person name="Liu H."/>
        </authorList>
    </citation>
    <scope>NUCLEOTIDE SEQUENCE</scope>
    <source>
        <strain evidence="1">PRFRI_2022a</strain>
        <tissue evidence="1">Muscle</tissue>
    </source>
</reference>
<gene>
    <name evidence="1" type="ORF">Q7C36_003843</name>
</gene>
<protein>
    <submittedName>
        <fullName evidence="1">Uncharacterized protein</fullName>
    </submittedName>
</protein>
<organism evidence="1 2">
    <name type="scientific">Tachysurus vachellii</name>
    <name type="common">Darkbarbel catfish</name>
    <name type="synonym">Pelteobagrus vachellii</name>
    <dbReference type="NCBI Taxonomy" id="175792"/>
    <lineage>
        <taxon>Eukaryota</taxon>
        <taxon>Metazoa</taxon>
        <taxon>Chordata</taxon>
        <taxon>Craniata</taxon>
        <taxon>Vertebrata</taxon>
        <taxon>Euteleostomi</taxon>
        <taxon>Actinopterygii</taxon>
        <taxon>Neopterygii</taxon>
        <taxon>Teleostei</taxon>
        <taxon>Ostariophysi</taxon>
        <taxon>Siluriformes</taxon>
        <taxon>Bagridae</taxon>
        <taxon>Tachysurus</taxon>
    </lineage>
</organism>
<evidence type="ECO:0000313" key="2">
    <source>
        <dbReference type="Proteomes" id="UP001187315"/>
    </source>
</evidence>
<proteinExistence type="predicted"/>
<accession>A0AA88T7T4</accession>
<evidence type="ECO:0000313" key="1">
    <source>
        <dbReference type="EMBL" id="KAK2864689.1"/>
    </source>
</evidence>
<keyword evidence="2" id="KW-1185">Reference proteome</keyword>
<sequence>MSHPPLAVFPRVEQSSVTPAHPYSISTQLCCDSEVFQHKPFPASKRMKRKTRAGRIIPPIICRFSPLLMLLSLQNESETQKRRF</sequence>
<comment type="caution">
    <text evidence="1">The sequence shown here is derived from an EMBL/GenBank/DDBJ whole genome shotgun (WGS) entry which is preliminary data.</text>
</comment>
<dbReference type="Proteomes" id="UP001187315">
    <property type="component" value="Unassembled WGS sequence"/>
</dbReference>
<name>A0AA88T7T4_TACVA</name>
<dbReference type="AlphaFoldDB" id="A0AA88T7T4"/>